<dbReference type="AlphaFoldDB" id="A0A1J4RND0"/>
<dbReference type="EMBL" id="MNUJ01000057">
    <property type="protein sequence ID" value="OIN88907.1"/>
    <property type="molecule type" value="Genomic_DNA"/>
</dbReference>
<gene>
    <name evidence="2" type="ORF">AUJ40_02960</name>
</gene>
<reference evidence="2 3" key="1">
    <citation type="journal article" date="2016" name="Environ. Microbiol.">
        <title>Genomic resolution of a cold subsurface aquifer community provides metabolic insights for novel microbes adapted to high CO concentrations.</title>
        <authorList>
            <person name="Probst A.J."/>
            <person name="Castelle C.J."/>
            <person name="Singh A."/>
            <person name="Brown C.T."/>
            <person name="Anantharaman K."/>
            <person name="Sharon I."/>
            <person name="Hug L.A."/>
            <person name="Burstein D."/>
            <person name="Emerson J.B."/>
            <person name="Thomas B.C."/>
            <person name="Banfield J.F."/>
        </authorList>
    </citation>
    <scope>NUCLEOTIDE SEQUENCE [LARGE SCALE GENOMIC DNA]</scope>
    <source>
        <strain evidence="2">CG1_02_42_45</strain>
    </source>
</reference>
<dbReference type="Pfam" id="PF00961">
    <property type="entry name" value="LAGLIDADG_1"/>
    <property type="match status" value="1"/>
</dbReference>
<organism evidence="2 3">
    <name type="scientific">Candidatus Berkelbacteria bacterium CG1_02_42_45</name>
    <dbReference type="NCBI Taxonomy" id="1805036"/>
    <lineage>
        <taxon>Bacteria</taxon>
        <taxon>Candidatus Berkelbacteria</taxon>
    </lineage>
</organism>
<dbReference type="InterPro" id="IPR004860">
    <property type="entry name" value="LAGLIDADG_dom"/>
</dbReference>
<protein>
    <recommendedName>
        <fullName evidence="1">Homing endonuclease LAGLIDADG domain-containing protein</fullName>
    </recommendedName>
</protein>
<dbReference type="InterPro" id="IPR051289">
    <property type="entry name" value="LAGLIDADG_Endonuclease"/>
</dbReference>
<dbReference type="GO" id="GO:0004519">
    <property type="term" value="F:endonuclease activity"/>
    <property type="evidence" value="ECO:0007669"/>
    <property type="project" value="InterPro"/>
</dbReference>
<dbReference type="Gene3D" id="3.10.28.10">
    <property type="entry name" value="Homing endonucleases"/>
    <property type="match status" value="1"/>
</dbReference>
<dbReference type="PANTHER" id="PTHR36181">
    <property type="entry name" value="INTRON-ENCODED ENDONUCLEASE AI3-RELATED"/>
    <property type="match status" value="1"/>
</dbReference>
<proteinExistence type="predicted"/>
<comment type="caution">
    <text evidence="2">The sequence shown here is derived from an EMBL/GenBank/DDBJ whole genome shotgun (WGS) entry which is preliminary data.</text>
</comment>
<evidence type="ECO:0000259" key="1">
    <source>
        <dbReference type="Pfam" id="PF00961"/>
    </source>
</evidence>
<dbReference type="Proteomes" id="UP000182753">
    <property type="component" value="Unassembled WGS sequence"/>
</dbReference>
<dbReference type="InterPro" id="IPR027434">
    <property type="entry name" value="Homing_endonucl"/>
</dbReference>
<name>A0A1J4RND0_9BACT</name>
<feature type="domain" description="Homing endonuclease LAGLIDADG" evidence="1">
    <location>
        <begin position="7"/>
        <end position="108"/>
    </location>
</feature>
<dbReference type="SUPFAM" id="SSF55608">
    <property type="entry name" value="Homing endonucleases"/>
    <property type="match status" value="1"/>
</dbReference>
<evidence type="ECO:0000313" key="2">
    <source>
        <dbReference type="EMBL" id="OIN88907.1"/>
    </source>
</evidence>
<dbReference type="PANTHER" id="PTHR36181:SF2">
    <property type="entry name" value="INTRON-ENCODED ENDONUCLEASE AI3-RELATED"/>
    <property type="match status" value="1"/>
</dbReference>
<accession>A0A1J4RND0</accession>
<evidence type="ECO:0000313" key="3">
    <source>
        <dbReference type="Proteomes" id="UP000182753"/>
    </source>
</evidence>
<sequence>MDFNSFISGFVEGEGCFCVSFNQRSKLKTNIEVRPSFSISQNKKNLELIKRIHQNFGCGSIRFSKNDQNYKFEVRSITDLVKKIIPFFRKYPLVGTKKSDFEKFSQVCDSIYKNQHRNPKKLLEIIEISYQINCGKRKYQKDELLKHMTS</sequence>